<name>A0A970BA30_9GAMM</name>
<dbReference type="InterPro" id="IPR006683">
    <property type="entry name" value="Thioestr_dom"/>
</dbReference>
<dbReference type="InterPro" id="IPR029069">
    <property type="entry name" value="HotDog_dom_sf"/>
</dbReference>
<proteinExistence type="inferred from homology"/>
<accession>A0A970BA30</accession>
<dbReference type="Proteomes" id="UP000653472">
    <property type="component" value="Unassembled WGS sequence"/>
</dbReference>
<dbReference type="Gene3D" id="3.10.129.10">
    <property type="entry name" value="Hotdog Thioesterase"/>
    <property type="match status" value="1"/>
</dbReference>
<comment type="caution">
    <text evidence="4">The sequence shown here is derived from an EMBL/GenBank/DDBJ whole genome shotgun (WGS) entry which is preliminary data.</text>
</comment>
<dbReference type="RefSeq" id="WP_168149294.1">
    <property type="nucleotide sequence ID" value="NZ_JAAVXB010000011.1"/>
</dbReference>
<dbReference type="EMBL" id="JAAVXB010000011">
    <property type="protein sequence ID" value="NKF23964.1"/>
    <property type="molecule type" value="Genomic_DNA"/>
</dbReference>
<keyword evidence="2" id="KW-0378">Hydrolase</keyword>
<comment type="similarity">
    <text evidence="1">Belongs to the thioesterase PaaI family.</text>
</comment>
<evidence type="ECO:0000313" key="4">
    <source>
        <dbReference type="EMBL" id="NKF23964.1"/>
    </source>
</evidence>
<evidence type="ECO:0000313" key="5">
    <source>
        <dbReference type="Proteomes" id="UP000653472"/>
    </source>
</evidence>
<protein>
    <submittedName>
        <fullName evidence="4">PaaI family thioesterase</fullName>
    </submittedName>
</protein>
<dbReference type="SUPFAM" id="SSF54637">
    <property type="entry name" value="Thioesterase/thiol ester dehydrase-isomerase"/>
    <property type="match status" value="1"/>
</dbReference>
<reference evidence="4" key="1">
    <citation type="submission" date="2020-03" db="EMBL/GenBank/DDBJ databases">
        <title>Solimonas marina sp. nov., isolated from deep seawater of the Pacific Ocean.</title>
        <authorList>
            <person name="Liu X."/>
            <person name="Lai Q."/>
            <person name="Sun F."/>
            <person name="Gai Y."/>
            <person name="Li G."/>
            <person name="Shao Z."/>
        </authorList>
    </citation>
    <scope>NUCLEOTIDE SEQUENCE</scope>
    <source>
        <strain evidence="4">C16B3</strain>
    </source>
</reference>
<dbReference type="Pfam" id="PF03061">
    <property type="entry name" value="4HBT"/>
    <property type="match status" value="1"/>
</dbReference>
<dbReference type="PANTHER" id="PTHR21660:SF1">
    <property type="entry name" value="ACYL-COENZYME A THIOESTERASE 13"/>
    <property type="match status" value="1"/>
</dbReference>
<evidence type="ECO:0000256" key="1">
    <source>
        <dbReference type="ARBA" id="ARBA00008324"/>
    </source>
</evidence>
<organism evidence="4 5">
    <name type="scientific">Solimonas marina</name>
    <dbReference type="NCBI Taxonomy" id="2714601"/>
    <lineage>
        <taxon>Bacteria</taxon>
        <taxon>Pseudomonadati</taxon>
        <taxon>Pseudomonadota</taxon>
        <taxon>Gammaproteobacteria</taxon>
        <taxon>Nevskiales</taxon>
        <taxon>Nevskiaceae</taxon>
        <taxon>Solimonas</taxon>
    </lineage>
</organism>
<evidence type="ECO:0000259" key="3">
    <source>
        <dbReference type="Pfam" id="PF03061"/>
    </source>
</evidence>
<dbReference type="CDD" id="cd03443">
    <property type="entry name" value="PaaI_thioesterase"/>
    <property type="match status" value="1"/>
</dbReference>
<dbReference type="AlphaFoldDB" id="A0A970BA30"/>
<sequence>MTCAEAFEHPQLAAMREQDLHRFLGMSELRAADGRADFEVSVGDAAINVYGRTHAAFCYTFLDVACYAALLSVLPHDRSATTADIHVSMMSGTQLGDRVRFEARILKRGRNLAFLVADAWCGDKPIAQGRLTKFILA</sequence>
<dbReference type="InterPro" id="IPR039298">
    <property type="entry name" value="ACOT13"/>
</dbReference>
<dbReference type="PANTHER" id="PTHR21660">
    <property type="entry name" value="THIOESTERASE SUPERFAMILY MEMBER-RELATED"/>
    <property type="match status" value="1"/>
</dbReference>
<evidence type="ECO:0000256" key="2">
    <source>
        <dbReference type="ARBA" id="ARBA00022801"/>
    </source>
</evidence>
<gene>
    <name evidence="4" type="ORF">G7Y82_16745</name>
</gene>
<dbReference type="GO" id="GO:0047617">
    <property type="term" value="F:fatty acyl-CoA hydrolase activity"/>
    <property type="evidence" value="ECO:0007669"/>
    <property type="project" value="InterPro"/>
</dbReference>
<feature type="domain" description="Thioesterase" evidence="3">
    <location>
        <begin position="50"/>
        <end position="123"/>
    </location>
</feature>
<keyword evidence="5" id="KW-1185">Reference proteome</keyword>